<keyword evidence="1" id="KW-0812">Transmembrane</keyword>
<evidence type="ECO:0000313" key="2">
    <source>
        <dbReference type="EMBL" id="QBK88408.1"/>
    </source>
</evidence>
<evidence type="ECO:0008006" key="3">
    <source>
        <dbReference type="Google" id="ProtNLM"/>
    </source>
</evidence>
<keyword evidence="1" id="KW-0472">Membrane</keyword>
<keyword evidence="1" id="KW-1133">Transmembrane helix</keyword>
<dbReference type="EMBL" id="MK500389">
    <property type="protein sequence ID" value="QBK88408.1"/>
    <property type="molecule type" value="Genomic_DNA"/>
</dbReference>
<organism evidence="2">
    <name type="scientific">Mimivirus LCMiAC01</name>
    <dbReference type="NCBI Taxonomy" id="2506608"/>
    <lineage>
        <taxon>Viruses</taxon>
        <taxon>Varidnaviria</taxon>
        <taxon>Bamfordvirae</taxon>
        <taxon>Nucleocytoviricota</taxon>
        <taxon>Megaviricetes</taxon>
        <taxon>Imitervirales</taxon>
        <taxon>Mimiviridae</taxon>
        <taxon>Klosneuvirinae</taxon>
    </lineage>
</organism>
<evidence type="ECO:0000256" key="1">
    <source>
        <dbReference type="SAM" id="Phobius"/>
    </source>
</evidence>
<gene>
    <name evidence="2" type="ORF">LCMiAC01_00720</name>
</gene>
<name>A0A481YYZ0_9VIRU</name>
<proteinExistence type="predicted"/>
<feature type="transmembrane region" description="Helical" evidence="1">
    <location>
        <begin position="12"/>
        <end position="32"/>
    </location>
</feature>
<accession>A0A481YYZ0</accession>
<protein>
    <recommendedName>
        <fullName evidence="3">Transmembrane protein</fullName>
    </recommendedName>
</protein>
<reference evidence="2" key="1">
    <citation type="journal article" date="2019" name="MBio">
        <title>Virus Genomes from Deep Sea Sediments Expand the Ocean Megavirome and Support Independent Origins of Viral Gigantism.</title>
        <authorList>
            <person name="Backstrom D."/>
            <person name="Yutin N."/>
            <person name="Jorgensen S.L."/>
            <person name="Dharamshi J."/>
            <person name="Homa F."/>
            <person name="Zaremba-Niedwiedzka K."/>
            <person name="Spang A."/>
            <person name="Wolf Y.I."/>
            <person name="Koonin E.V."/>
            <person name="Ettema T.J."/>
        </authorList>
    </citation>
    <scope>NUCLEOTIDE SEQUENCE</scope>
</reference>
<sequence>MFGLDEDTYRLLIFVLLLVIFGIVSFNAYSFISAKDGISLGAGYGFQIPSRREKFRV</sequence>